<dbReference type="PANTHER" id="PTHR13809">
    <property type="entry name" value="GUANINE NUCLEOTIDE-BINDING PROTEIN GAMMA SUBUNIT"/>
    <property type="match status" value="1"/>
</dbReference>
<dbReference type="Pfam" id="PF00631">
    <property type="entry name" value="G-gamma"/>
    <property type="match status" value="1"/>
</dbReference>
<dbReference type="SMART" id="SM00224">
    <property type="entry name" value="GGL"/>
    <property type="match status" value="1"/>
</dbReference>
<dbReference type="Gene3D" id="4.10.260.10">
    <property type="entry name" value="Transducin (heterotrimeric G protein), gamma chain"/>
    <property type="match status" value="1"/>
</dbReference>
<evidence type="ECO:0000256" key="4">
    <source>
        <dbReference type="ARBA" id="ARBA00022481"/>
    </source>
</evidence>
<dbReference type="EMBL" id="MT444163">
    <property type="protein sequence ID" value="QWX94523.1"/>
    <property type="molecule type" value="mRNA"/>
</dbReference>
<protein>
    <recommendedName>
        <fullName evidence="9">Guanine nucleotide-binding protein subunit gamma</fullName>
    </recommendedName>
</protein>
<dbReference type="FunFam" id="4.10.260.10:FF:000001">
    <property type="entry name" value="Guanine nucleotide-binding protein subunit gamma"/>
    <property type="match status" value="1"/>
</dbReference>
<dbReference type="InterPro" id="IPR015898">
    <property type="entry name" value="G-protein_gamma-like_dom"/>
</dbReference>
<evidence type="ECO:0000256" key="9">
    <source>
        <dbReference type="RuleBase" id="RU004973"/>
    </source>
</evidence>
<keyword evidence="7 9" id="KW-0449">Lipoprotein</keyword>
<comment type="subunit">
    <text evidence="9">G proteins are composed of 3 units; alpha, beta and gamma.</text>
</comment>
<dbReference type="InterPro" id="IPR001770">
    <property type="entry name" value="G-protein_gamma"/>
</dbReference>
<dbReference type="InterPro" id="IPR036284">
    <property type="entry name" value="GGL_sf"/>
</dbReference>
<proteinExistence type="evidence at transcript level"/>
<evidence type="ECO:0000256" key="6">
    <source>
        <dbReference type="ARBA" id="ARBA00023224"/>
    </source>
</evidence>
<dbReference type="CDD" id="cd00068">
    <property type="entry name" value="GGL"/>
    <property type="match status" value="1"/>
</dbReference>
<organism evidence="11">
    <name type="scientific">Platynereis dumerilii</name>
    <name type="common">Dumeril's clam worm</name>
    <dbReference type="NCBI Taxonomy" id="6359"/>
    <lineage>
        <taxon>Eukaryota</taxon>
        <taxon>Metazoa</taxon>
        <taxon>Spiralia</taxon>
        <taxon>Lophotrochozoa</taxon>
        <taxon>Annelida</taxon>
        <taxon>Polychaeta</taxon>
        <taxon>Errantia</taxon>
        <taxon>Phyllodocida</taxon>
        <taxon>Nereididae</taxon>
        <taxon>Platynereis</taxon>
    </lineage>
</organism>
<evidence type="ECO:0000256" key="5">
    <source>
        <dbReference type="ARBA" id="ARBA00023136"/>
    </source>
</evidence>
<dbReference type="GO" id="GO:0031681">
    <property type="term" value="F:G-protein beta-subunit binding"/>
    <property type="evidence" value="ECO:0007669"/>
    <property type="project" value="InterPro"/>
</dbReference>
<evidence type="ECO:0000256" key="7">
    <source>
        <dbReference type="ARBA" id="ARBA00023288"/>
    </source>
</evidence>
<evidence type="ECO:0000256" key="8">
    <source>
        <dbReference type="ARBA" id="ARBA00023289"/>
    </source>
</evidence>
<evidence type="ECO:0000256" key="2">
    <source>
        <dbReference type="ARBA" id="ARBA00007431"/>
    </source>
</evidence>
<keyword evidence="5 9" id="KW-0472">Membrane</keyword>
<keyword evidence="4" id="KW-0488">Methylation</keyword>
<accession>A0A8F3C0B1</accession>
<dbReference type="AlphaFoldDB" id="A0A8F3C0B1"/>
<comment type="similarity">
    <text evidence="2 9">Belongs to the G protein gamma family.</text>
</comment>
<dbReference type="SMART" id="SM01224">
    <property type="entry name" value="G_gamma"/>
    <property type="match status" value="1"/>
</dbReference>
<evidence type="ECO:0000259" key="10">
    <source>
        <dbReference type="PROSITE" id="PS50058"/>
    </source>
</evidence>
<evidence type="ECO:0000256" key="1">
    <source>
        <dbReference type="ARBA" id="ARBA00004342"/>
    </source>
</evidence>
<sequence>MSSVAEQKKLVEQLRLEYSVQRKPVSECVKEMMDFMNANNEKDVLLNGFPNKKDNPFMEKGGCIIV</sequence>
<keyword evidence="6 9" id="KW-0807">Transducer</keyword>
<dbReference type="GO" id="GO:0005834">
    <property type="term" value="C:heterotrimeric G-protein complex"/>
    <property type="evidence" value="ECO:0007669"/>
    <property type="project" value="InterPro"/>
</dbReference>
<evidence type="ECO:0000313" key="11">
    <source>
        <dbReference type="EMBL" id="QWX94523.1"/>
    </source>
</evidence>
<name>A0A8F3C0B1_PLADU</name>
<dbReference type="PRINTS" id="PR00321">
    <property type="entry name" value="GPROTEING"/>
</dbReference>
<evidence type="ECO:0000256" key="3">
    <source>
        <dbReference type="ARBA" id="ARBA00022475"/>
    </source>
</evidence>
<dbReference type="PROSITE" id="PS50058">
    <property type="entry name" value="G_PROTEIN_GAMMA"/>
    <property type="match status" value="1"/>
</dbReference>
<dbReference type="GO" id="GO:0007186">
    <property type="term" value="P:G protein-coupled receptor signaling pathway"/>
    <property type="evidence" value="ECO:0007669"/>
    <property type="project" value="InterPro"/>
</dbReference>
<keyword evidence="8" id="KW-0636">Prenylation</keyword>
<keyword evidence="3 9" id="KW-1003">Cell membrane</keyword>
<comment type="function">
    <text evidence="9">Guanine nucleotide-binding proteins (G proteins) are involved as a modulator or transducer in various transmembrane signaling systems. The beta and gamma chains are required for the GTPase activity, for replacement of GDP by GTP, and for G protein-effector interaction.</text>
</comment>
<reference evidence="11" key="1">
    <citation type="submission" date="2020-05" db="EMBL/GenBank/DDBJ databases">
        <title>R-opsin-dependent light modulation of neurons with a joint photo- and mechanosensory signature.</title>
        <authorList>
            <person name="Revilla-i-Domingo R."/>
            <person name="Babu Veedin Rajan V."/>
            <person name="Orel L."/>
            <person name="Smolka M."/>
            <person name="Farlik M."/>
            <person name="von Haeseler A."/>
            <person name="Lucas R."/>
            <person name="Raible F."/>
            <person name="Tessmar-Raible K."/>
        </authorList>
    </citation>
    <scope>NUCLEOTIDE SEQUENCE</scope>
</reference>
<comment type="subcellular location">
    <subcellularLocation>
        <location evidence="1 9">Cell membrane</location>
        <topology evidence="1 9">Lipid-anchor</topology>
        <orientation evidence="1 9">Cytoplasmic side</orientation>
    </subcellularLocation>
</comment>
<dbReference type="SUPFAM" id="SSF48670">
    <property type="entry name" value="Transducin (heterotrimeric G protein), gamma chain"/>
    <property type="match status" value="1"/>
</dbReference>
<feature type="domain" description="G protein gamma" evidence="10">
    <location>
        <begin position="1"/>
        <end position="66"/>
    </location>
</feature>